<dbReference type="FunFam" id="3.40.50.300:FF:000948">
    <property type="entry name" value="Thymidine kinase"/>
    <property type="match status" value="1"/>
</dbReference>
<dbReference type="GO" id="GO:0071897">
    <property type="term" value="P:DNA biosynthetic process"/>
    <property type="evidence" value="ECO:0007669"/>
    <property type="project" value="UniProtKB-KW"/>
</dbReference>
<dbReference type="EC" id="2.7.1.21" evidence="2 11"/>
<keyword evidence="7 11" id="KW-0418">Kinase</keyword>
<evidence type="ECO:0000256" key="10">
    <source>
        <dbReference type="ARBA" id="ARBA00048254"/>
    </source>
</evidence>
<dbReference type="PANTHER" id="PTHR11441">
    <property type="entry name" value="THYMIDINE KINASE"/>
    <property type="match status" value="1"/>
</dbReference>
<evidence type="ECO:0000256" key="3">
    <source>
        <dbReference type="ARBA" id="ARBA00022634"/>
    </source>
</evidence>
<reference evidence="14 15" key="1">
    <citation type="submission" date="2024-02" db="EMBL/GenBank/DDBJ databases">
        <authorList>
            <person name="Vignale AGUSTIN F."/>
            <person name="Sosa J E."/>
            <person name="Modenutti C."/>
        </authorList>
    </citation>
    <scope>NUCLEOTIDE SEQUENCE [LARGE SCALE GENOMIC DNA]</scope>
</reference>
<keyword evidence="9 11" id="KW-0067">ATP-binding</keyword>
<dbReference type="InterPro" id="IPR001267">
    <property type="entry name" value="Thymidine_kinase"/>
</dbReference>
<dbReference type="PANTHER" id="PTHR11441:SF0">
    <property type="entry name" value="THYMIDINE KINASE, CYTOSOLIC"/>
    <property type="match status" value="1"/>
</dbReference>
<dbReference type="GO" id="GO:0005524">
    <property type="term" value="F:ATP binding"/>
    <property type="evidence" value="ECO:0007669"/>
    <property type="project" value="UniProtKB-KW"/>
</dbReference>
<evidence type="ECO:0000256" key="7">
    <source>
        <dbReference type="ARBA" id="ARBA00022777"/>
    </source>
</evidence>
<dbReference type="GO" id="GO:0046872">
    <property type="term" value="F:metal ion binding"/>
    <property type="evidence" value="ECO:0007669"/>
    <property type="project" value="UniProtKB-KW"/>
</dbReference>
<evidence type="ECO:0000256" key="9">
    <source>
        <dbReference type="ARBA" id="ARBA00022840"/>
    </source>
</evidence>
<evidence type="ECO:0000313" key="14">
    <source>
        <dbReference type="EMBL" id="CAK9182256.1"/>
    </source>
</evidence>
<gene>
    <name evidence="14" type="ORF">ILEXP_LOCUS52390</name>
</gene>
<evidence type="ECO:0000256" key="1">
    <source>
        <dbReference type="ARBA" id="ARBA00007587"/>
    </source>
</evidence>
<proteinExistence type="inferred from homology"/>
<evidence type="ECO:0000256" key="6">
    <source>
        <dbReference type="ARBA" id="ARBA00022741"/>
    </source>
</evidence>
<feature type="compositionally biased region" description="Polar residues" evidence="13">
    <location>
        <begin position="1"/>
        <end position="27"/>
    </location>
</feature>
<name>A0ABC8UMK9_9AQUA</name>
<evidence type="ECO:0000313" key="15">
    <source>
        <dbReference type="Proteomes" id="UP001642360"/>
    </source>
</evidence>
<evidence type="ECO:0000256" key="2">
    <source>
        <dbReference type="ARBA" id="ARBA00012118"/>
    </source>
</evidence>
<dbReference type="GO" id="GO:0004797">
    <property type="term" value="F:thymidine kinase activity"/>
    <property type="evidence" value="ECO:0007669"/>
    <property type="project" value="UniProtKB-EC"/>
</dbReference>
<keyword evidence="15" id="KW-1185">Reference proteome</keyword>
<dbReference type="Pfam" id="PF00265">
    <property type="entry name" value="TK"/>
    <property type="match status" value="1"/>
</dbReference>
<keyword evidence="6 11" id="KW-0547">Nucleotide-binding</keyword>
<protein>
    <recommendedName>
        <fullName evidence="2 11">Thymidine kinase</fullName>
        <ecNumber evidence="2 11">2.7.1.21</ecNumber>
    </recommendedName>
</protein>
<dbReference type="SUPFAM" id="SSF52540">
    <property type="entry name" value="P-loop containing nucleoside triphosphate hydrolases"/>
    <property type="match status" value="1"/>
</dbReference>
<comment type="similarity">
    <text evidence="1 12">Belongs to the thymidine kinase family.</text>
</comment>
<keyword evidence="3 11" id="KW-0237">DNA synthesis</keyword>
<evidence type="ECO:0000256" key="5">
    <source>
        <dbReference type="ARBA" id="ARBA00022723"/>
    </source>
</evidence>
<comment type="catalytic activity">
    <reaction evidence="10 11">
        <text>thymidine + ATP = dTMP + ADP + H(+)</text>
        <dbReference type="Rhea" id="RHEA:19129"/>
        <dbReference type="ChEBI" id="CHEBI:15378"/>
        <dbReference type="ChEBI" id="CHEBI:17748"/>
        <dbReference type="ChEBI" id="CHEBI:30616"/>
        <dbReference type="ChEBI" id="CHEBI:63528"/>
        <dbReference type="ChEBI" id="CHEBI:456216"/>
        <dbReference type="EC" id="2.7.1.21"/>
    </reaction>
</comment>
<evidence type="ECO:0000256" key="8">
    <source>
        <dbReference type="ARBA" id="ARBA00022833"/>
    </source>
</evidence>
<dbReference type="EMBL" id="CAUOFW020008279">
    <property type="protein sequence ID" value="CAK9182256.1"/>
    <property type="molecule type" value="Genomic_DNA"/>
</dbReference>
<keyword evidence="8" id="KW-0862">Zinc</keyword>
<dbReference type="AlphaFoldDB" id="A0ABC8UMK9"/>
<evidence type="ECO:0000256" key="12">
    <source>
        <dbReference type="RuleBase" id="RU004165"/>
    </source>
</evidence>
<evidence type="ECO:0000256" key="4">
    <source>
        <dbReference type="ARBA" id="ARBA00022679"/>
    </source>
</evidence>
<comment type="caution">
    <text evidence="14">The sequence shown here is derived from an EMBL/GenBank/DDBJ whole genome shotgun (WGS) entry which is preliminary data.</text>
</comment>
<evidence type="ECO:0000256" key="11">
    <source>
        <dbReference type="RuleBase" id="RU000544"/>
    </source>
</evidence>
<keyword evidence="4 11" id="KW-0808">Transferase</keyword>
<evidence type="ECO:0000256" key="13">
    <source>
        <dbReference type="SAM" id="MobiDB-lite"/>
    </source>
</evidence>
<feature type="region of interest" description="Disordered" evidence="13">
    <location>
        <begin position="1"/>
        <end position="31"/>
    </location>
</feature>
<keyword evidence="5" id="KW-0479">Metal-binding</keyword>
<accession>A0ABC8UMK9</accession>
<dbReference type="Gene3D" id="3.40.50.300">
    <property type="entry name" value="P-loop containing nucleotide triphosphate hydrolases"/>
    <property type="match status" value="1"/>
</dbReference>
<dbReference type="InterPro" id="IPR027417">
    <property type="entry name" value="P-loop_NTPase"/>
</dbReference>
<sequence length="163" mass="17901">MKPTMSSLSSSIPANPNEATRSLQTAASPRESGEIHVIVGPMFAGKTTTLLRRIKSESSHGRNVALIKSNKDTRYGLDSIVTHDGEKLPCWPLADLSSFTQRFGPEAYDKLDVIGIDEAQFFEDLYDFCSKAADHDGKTIIVAGLDGDYLRYYFCLSSCISNV</sequence>
<organism evidence="14 15">
    <name type="scientific">Ilex paraguariensis</name>
    <name type="common">yerba mate</name>
    <dbReference type="NCBI Taxonomy" id="185542"/>
    <lineage>
        <taxon>Eukaryota</taxon>
        <taxon>Viridiplantae</taxon>
        <taxon>Streptophyta</taxon>
        <taxon>Embryophyta</taxon>
        <taxon>Tracheophyta</taxon>
        <taxon>Spermatophyta</taxon>
        <taxon>Magnoliopsida</taxon>
        <taxon>eudicotyledons</taxon>
        <taxon>Gunneridae</taxon>
        <taxon>Pentapetalae</taxon>
        <taxon>asterids</taxon>
        <taxon>campanulids</taxon>
        <taxon>Aquifoliales</taxon>
        <taxon>Aquifoliaceae</taxon>
        <taxon>Ilex</taxon>
    </lineage>
</organism>
<dbReference type="Proteomes" id="UP001642360">
    <property type="component" value="Unassembled WGS sequence"/>
</dbReference>